<evidence type="ECO:0000256" key="1">
    <source>
        <dbReference type="SAM" id="MobiDB-lite"/>
    </source>
</evidence>
<reference evidence="2 3" key="1">
    <citation type="submission" date="2017-06" db="EMBL/GenBank/DDBJ databases">
        <authorList>
            <person name="Kim H.J."/>
            <person name="Triplett B.A."/>
        </authorList>
    </citation>
    <scope>NUCLEOTIDE SEQUENCE [LARGE SCALE GENOMIC DNA]</scope>
    <source>
        <strain evidence="2 3">DSM 14713</strain>
    </source>
</reference>
<proteinExistence type="predicted"/>
<sequence>MTTLSYRVATTQRQLDDAVRIRWDVFGRELGMLDGALVKVPREVNSFDTLETTVHIIVYADDEPVATSRLLLPNPEVARLTGGRLGIDLERKVELSDVGGAGQVFAEITRFCVLNAWRRGETLLWLQAGVYQESRRLGVTHWLASANMETDSAEDARILFLVAAHRGLLSTQWRARALSSPRPPESPSTPVYTPDERERAHRGQLEGLRLSPVLSLFSRKVGARFIAEPLYDAGFRRFSLPLVVALNEIPASTLALFDAVTVQASHA</sequence>
<feature type="region of interest" description="Disordered" evidence="1">
    <location>
        <begin position="176"/>
        <end position="198"/>
    </location>
</feature>
<accession>A0A250IBY5</accession>
<dbReference type="AlphaFoldDB" id="A0A250IBY5"/>
<dbReference type="Pfam" id="PF13444">
    <property type="entry name" value="Acetyltransf_5"/>
    <property type="match status" value="1"/>
</dbReference>
<dbReference type="Gene3D" id="3.40.630.30">
    <property type="match status" value="1"/>
</dbReference>
<keyword evidence="3" id="KW-1185">Reference proteome</keyword>
<name>A0A250IBY5_9BACT</name>
<dbReference type="Proteomes" id="UP000217289">
    <property type="component" value="Chromosome"/>
</dbReference>
<organism evidence="2 3">
    <name type="scientific">Melittangium boletus DSM 14713</name>
    <dbReference type="NCBI Taxonomy" id="1294270"/>
    <lineage>
        <taxon>Bacteria</taxon>
        <taxon>Pseudomonadati</taxon>
        <taxon>Myxococcota</taxon>
        <taxon>Myxococcia</taxon>
        <taxon>Myxococcales</taxon>
        <taxon>Cystobacterineae</taxon>
        <taxon>Archangiaceae</taxon>
        <taxon>Melittangium</taxon>
    </lineage>
</organism>
<dbReference type="KEGG" id="mbd:MEBOL_002110"/>
<evidence type="ECO:0000313" key="2">
    <source>
        <dbReference type="EMBL" id="ATB28661.1"/>
    </source>
</evidence>
<dbReference type="OrthoDB" id="8438599at2"/>
<dbReference type="EMBL" id="CP022163">
    <property type="protein sequence ID" value="ATB28661.1"/>
    <property type="molecule type" value="Genomic_DNA"/>
</dbReference>
<protein>
    <recommendedName>
        <fullName evidence="4">GNAT family N-acetyltransferase</fullName>
    </recommendedName>
</protein>
<evidence type="ECO:0000313" key="3">
    <source>
        <dbReference type="Proteomes" id="UP000217289"/>
    </source>
</evidence>
<dbReference type="RefSeq" id="WP_095977325.1">
    <property type="nucleotide sequence ID" value="NZ_CP022163.1"/>
</dbReference>
<evidence type="ECO:0008006" key="4">
    <source>
        <dbReference type="Google" id="ProtNLM"/>
    </source>
</evidence>
<gene>
    <name evidence="2" type="ORF">MEBOL_002110</name>
</gene>
<dbReference type="InterPro" id="IPR016181">
    <property type="entry name" value="Acyl_CoA_acyltransferase"/>
</dbReference>
<dbReference type="SUPFAM" id="SSF55729">
    <property type="entry name" value="Acyl-CoA N-acyltransferases (Nat)"/>
    <property type="match status" value="1"/>
</dbReference>